<proteinExistence type="predicted"/>
<reference evidence="3" key="1">
    <citation type="journal article" date="2015" name="Int. J. Syst. Evol. Microbiol.">
        <title>Rhizobium alvei sp. nov., isolated from a freshwater river.</title>
        <authorList>
            <person name="Sheu S.Y."/>
            <person name="Huang H.W."/>
            <person name="Young C.C."/>
            <person name="Chen W.M."/>
        </authorList>
    </citation>
    <scope>NUCLEOTIDE SEQUENCE</scope>
    <source>
        <strain evidence="3">TNR-22</strain>
    </source>
</reference>
<keyword evidence="1" id="KW-0732">Signal</keyword>
<evidence type="ECO:0000259" key="2">
    <source>
        <dbReference type="Pfam" id="PF03413"/>
    </source>
</evidence>
<dbReference type="InterPro" id="IPR025711">
    <property type="entry name" value="PepSY"/>
</dbReference>
<keyword evidence="4" id="KW-1185">Reference proteome</keyword>
<accession>A0ABT8YKL6</accession>
<evidence type="ECO:0000256" key="1">
    <source>
        <dbReference type="SAM" id="SignalP"/>
    </source>
</evidence>
<organism evidence="3 4">
    <name type="scientific">Rhizobium alvei</name>
    <dbReference type="NCBI Taxonomy" id="1132659"/>
    <lineage>
        <taxon>Bacteria</taxon>
        <taxon>Pseudomonadati</taxon>
        <taxon>Pseudomonadota</taxon>
        <taxon>Alphaproteobacteria</taxon>
        <taxon>Hyphomicrobiales</taxon>
        <taxon>Rhizobiaceae</taxon>
        <taxon>Rhizobium/Agrobacterium group</taxon>
        <taxon>Rhizobium</taxon>
    </lineage>
</organism>
<name>A0ABT8YKL6_9HYPH</name>
<dbReference type="Pfam" id="PF03413">
    <property type="entry name" value="PepSY"/>
    <property type="match status" value="1"/>
</dbReference>
<comment type="caution">
    <text evidence="3">The sequence shown here is derived from an EMBL/GenBank/DDBJ whole genome shotgun (WGS) entry which is preliminary data.</text>
</comment>
<reference evidence="3" key="2">
    <citation type="submission" date="2023-07" db="EMBL/GenBank/DDBJ databases">
        <authorList>
            <person name="Shen H."/>
        </authorList>
    </citation>
    <scope>NUCLEOTIDE SEQUENCE</scope>
    <source>
        <strain evidence="3">TNR-22</strain>
    </source>
</reference>
<gene>
    <name evidence="3" type="ORF">Q4481_09910</name>
</gene>
<dbReference type="Gene3D" id="3.10.450.40">
    <property type="match status" value="1"/>
</dbReference>
<feature type="domain" description="PepSY" evidence="2">
    <location>
        <begin position="55"/>
        <end position="113"/>
    </location>
</feature>
<dbReference type="RefSeq" id="WP_304376199.1">
    <property type="nucleotide sequence ID" value="NZ_JAUOZU010000007.1"/>
</dbReference>
<evidence type="ECO:0000313" key="3">
    <source>
        <dbReference type="EMBL" id="MDO6964273.1"/>
    </source>
</evidence>
<feature type="signal peptide" evidence="1">
    <location>
        <begin position="1"/>
        <end position="27"/>
    </location>
</feature>
<dbReference type="EMBL" id="JAUOZU010000007">
    <property type="protein sequence ID" value="MDO6964273.1"/>
    <property type="molecule type" value="Genomic_DNA"/>
</dbReference>
<dbReference type="Proteomes" id="UP001174932">
    <property type="component" value="Unassembled WGS sequence"/>
</dbReference>
<sequence length="115" mass="12837">MPRFRNPIALAALVLLASLIAIPAVDAQDDETVEDPSSTLLHDEARQALKSGLVLPLDQILAKIRSDFPGDIIEIEFEKDRGQYIYEIEIIRPDGRVIEVKVDAKTIEVLEVEDD</sequence>
<feature type="chain" id="PRO_5047453463" evidence="1">
    <location>
        <begin position="28"/>
        <end position="115"/>
    </location>
</feature>
<protein>
    <submittedName>
        <fullName evidence="3">PepSY domain-containing protein</fullName>
    </submittedName>
</protein>
<evidence type="ECO:0000313" key="4">
    <source>
        <dbReference type="Proteomes" id="UP001174932"/>
    </source>
</evidence>